<dbReference type="GO" id="GO:0033765">
    <property type="term" value="F:steroid dehydrogenase activity, acting on the CH-CH group of donors"/>
    <property type="evidence" value="ECO:0007669"/>
    <property type="project" value="UniProtKB-ARBA"/>
</dbReference>
<evidence type="ECO:0000259" key="4">
    <source>
        <dbReference type="Pfam" id="PF02910"/>
    </source>
</evidence>
<dbReference type="Gene3D" id="3.50.50.60">
    <property type="entry name" value="FAD/NAD(P)-binding domain"/>
    <property type="match status" value="2"/>
</dbReference>
<evidence type="ECO:0000313" key="10">
    <source>
        <dbReference type="Proteomes" id="UP000253857"/>
    </source>
</evidence>
<accession>A0A369N216</accession>
<dbReference type="EMBL" id="PPTY01000022">
    <property type="protein sequence ID" value="RDB83637.1"/>
    <property type="molecule type" value="Genomic_DNA"/>
</dbReference>
<evidence type="ECO:0000313" key="7">
    <source>
        <dbReference type="EMBL" id="RDB83637.1"/>
    </source>
</evidence>
<dbReference type="InterPro" id="IPR036188">
    <property type="entry name" value="FAD/NAD-bd_sf"/>
</dbReference>
<dbReference type="SUPFAM" id="SSF46977">
    <property type="entry name" value="Succinate dehydrogenase/fumarate reductase flavoprotein C-terminal domain"/>
    <property type="match status" value="1"/>
</dbReference>
<dbReference type="InterPro" id="IPR037099">
    <property type="entry name" value="Fum_R/Succ_DH_flav-like_C_sf"/>
</dbReference>
<dbReference type="RefSeq" id="WP_009607984.1">
    <property type="nucleotide sequence ID" value="NZ_AP025575.1"/>
</dbReference>
<evidence type="ECO:0000256" key="2">
    <source>
        <dbReference type="ARBA" id="ARBA00023002"/>
    </source>
</evidence>
<dbReference type="InterPro" id="IPR003953">
    <property type="entry name" value="FAD-dep_OxRdtase_2_FAD-bd"/>
</dbReference>
<evidence type="ECO:0000313" key="6">
    <source>
        <dbReference type="EMBL" id="RDB77106.1"/>
    </source>
</evidence>
<organism evidence="7 10">
    <name type="scientific">Eggerthella lenta</name>
    <name type="common">Eubacterium lentum</name>
    <dbReference type="NCBI Taxonomy" id="84112"/>
    <lineage>
        <taxon>Bacteria</taxon>
        <taxon>Bacillati</taxon>
        <taxon>Actinomycetota</taxon>
        <taxon>Coriobacteriia</taxon>
        <taxon>Eggerthellales</taxon>
        <taxon>Eggerthellaceae</taxon>
        <taxon>Eggerthella</taxon>
    </lineage>
</organism>
<dbReference type="EMBL" id="WPOM01000004">
    <property type="protein sequence ID" value="MVN32121.1"/>
    <property type="molecule type" value="Genomic_DNA"/>
</dbReference>
<dbReference type="PROSITE" id="PS51318">
    <property type="entry name" value="TAT"/>
    <property type="match status" value="1"/>
</dbReference>
<feature type="domain" description="FAD-dependent oxidoreductase 2 FAD-binding" evidence="3">
    <location>
        <begin position="196"/>
        <end position="368"/>
    </location>
</feature>
<dbReference type="Gene3D" id="3.90.700.10">
    <property type="entry name" value="Succinate dehydrogenase/fumarate reductase flavoprotein, catalytic domain"/>
    <property type="match status" value="1"/>
</dbReference>
<dbReference type="InterPro" id="IPR015939">
    <property type="entry name" value="Fum_Rdtase/Succ_DH_flav-like_C"/>
</dbReference>
<keyword evidence="2" id="KW-0560">Oxidoreductase</keyword>
<evidence type="ECO:0000313" key="5">
    <source>
        <dbReference type="EMBL" id="MVN32121.1"/>
    </source>
</evidence>
<dbReference type="Proteomes" id="UP000253752">
    <property type="component" value="Unassembled WGS sequence"/>
</dbReference>
<comment type="caution">
    <text evidence="7">The sequence shown here is derived from an EMBL/GenBank/DDBJ whole genome shotgun (WGS) entry which is preliminary data.</text>
</comment>
<dbReference type="PIRSF" id="PIRSF000171">
    <property type="entry name" value="SDHA_APRA_LASPO"/>
    <property type="match status" value="1"/>
</dbReference>
<dbReference type="InterPro" id="IPR006311">
    <property type="entry name" value="TAT_signal"/>
</dbReference>
<feature type="domain" description="FAD-dependent oxidoreductase 2 FAD-binding" evidence="3">
    <location>
        <begin position="68"/>
        <end position="100"/>
    </location>
</feature>
<keyword evidence="1" id="KW-0285">Flavoprotein</keyword>
<dbReference type="Proteomes" id="UP000253857">
    <property type="component" value="Unassembled WGS sequence"/>
</dbReference>
<evidence type="ECO:0000259" key="3">
    <source>
        <dbReference type="Pfam" id="PF00890"/>
    </source>
</evidence>
<reference evidence="9 10" key="1">
    <citation type="journal article" date="2018" name="Elife">
        <title>Discovery and characterization of a prevalent human gut bacterial enzyme sufficient for the inactivation of a family of plant toxins.</title>
        <authorList>
            <person name="Koppel N."/>
            <person name="Bisanz J.E."/>
            <person name="Pandelia M.E."/>
            <person name="Turnbaugh P.J."/>
            <person name="Balskus E.P."/>
        </authorList>
    </citation>
    <scope>NUCLEOTIDE SEQUENCE [LARGE SCALE GENOMIC DNA]</scope>
    <source>
        <strain evidence="8 11">16A</strain>
        <strain evidence="7 10">FAA1-1-60AUCSF</strain>
        <strain evidence="6 9">MR1 #12</strain>
    </source>
</reference>
<dbReference type="Gene3D" id="1.20.58.100">
    <property type="entry name" value="Fumarate reductase/succinate dehydrogenase flavoprotein-like, C-terminal domain"/>
    <property type="match status" value="1"/>
</dbReference>
<gene>
    <name evidence="8" type="ORF">C1853_02195</name>
    <name evidence="7" type="ORF">C1871_11245</name>
    <name evidence="6" type="ORF">C1872_11635</name>
    <name evidence="5" type="ORF">GO726_02885</name>
</gene>
<dbReference type="Pfam" id="PF02910">
    <property type="entry name" value="Succ_DH_flav_C"/>
    <property type="match status" value="1"/>
</dbReference>
<dbReference type="Proteomes" id="UP000253915">
    <property type="component" value="Unassembled WGS sequence"/>
</dbReference>
<dbReference type="Proteomes" id="UP000436429">
    <property type="component" value="Unassembled WGS sequence"/>
</dbReference>
<name>A0A369N216_EGGLN</name>
<sequence>MKRNFSNESASTKSMSRRAFLGGSAVAFGTVMLSSAMGACSAPETSEGRGAGASANSEQVLYELYDTDILIIGGGLAGSHAALQAYKQGKDVAVVEKAAFHFGGACGYNWCNWVNFIQADTPWDQSEDFVLNELTNKKIAKATHEAFTVEERNLLLRYAQEGNNLFMRDETGAFVPGLDIPGYPLFGIFNGFPRYFTDSVERSGARIFDQTMITDIVVEDGACIGAVGLHVPTGTVRVFRAKSTVSCTGASSWIYGWNTVAPTSINSPDNTGDVDAAAFRRGAALQDSEFFQFDLISMYPTGLAATFVGGIGADNLCCEYICDANDNYFFRGMDYSTLDRITFTRTIAKAIHDGGGSPNGGVYVDFSNPEAFAAMGEVYRRNVELWKEVFGIDVASTKLECALEAYEHGSNPRVDEKLMVEGLPGLFCARGGGVYGAQGGSSVNVAYRDGSYAMMQAVEYAEGAGKDKPKAFTFDTVEEEINRLHEIRIRQTDGKRPQEITRMIQRACYRACQPTRETPAMQEAVAELERIRKEEMPAMRLGDATLTYNTDWKAAIEAYNMLDIAEASSKAALMREESRGHSYRPEFPQEDPANWTCNIVARNVNGEMKLETVPVVELD</sequence>
<evidence type="ECO:0000256" key="1">
    <source>
        <dbReference type="ARBA" id="ARBA00022630"/>
    </source>
</evidence>
<evidence type="ECO:0000313" key="8">
    <source>
        <dbReference type="EMBL" id="RDC40931.1"/>
    </source>
</evidence>
<evidence type="ECO:0000313" key="9">
    <source>
        <dbReference type="Proteomes" id="UP000253752"/>
    </source>
</evidence>
<proteinExistence type="predicted"/>
<dbReference type="EMBL" id="PPUQ01000002">
    <property type="protein sequence ID" value="RDC40931.1"/>
    <property type="molecule type" value="Genomic_DNA"/>
</dbReference>
<reference evidence="5 12" key="2">
    <citation type="submission" date="2019-11" db="EMBL/GenBank/DDBJ databases">
        <title>Whole genome shotgun sequencing (WGS) data from Adlercreutzia equolifaciens ResAG-91, Eggerthella lenta MRI-F36, MRI-F37, MRI-F40, ResAG-49, ResAG-88, ResAG-121, ResAG-145, and Gordonibacter sp. ResAG-5, ResAG-26, ResAG-43, ResAG-50, ResAG-59.</title>
        <authorList>
            <person name="Stoll D.A."/>
            <person name="Danylec N."/>
            <person name="Franz C.M.A.P."/>
            <person name="Huch M."/>
        </authorList>
    </citation>
    <scope>NUCLEOTIDE SEQUENCE [LARGE SCALE GENOMIC DNA]</scope>
    <source>
        <strain evidence="5 12">ResAG-88</strain>
    </source>
</reference>
<dbReference type="GeneID" id="69509723"/>
<evidence type="ECO:0000313" key="12">
    <source>
        <dbReference type="Proteomes" id="UP000436429"/>
    </source>
</evidence>
<evidence type="ECO:0000313" key="11">
    <source>
        <dbReference type="Proteomes" id="UP000253915"/>
    </source>
</evidence>
<dbReference type="Pfam" id="PF00890">
    <property type="entry name" value="FAD_binding_2"/>
    <property type="match status" value="2"/>
</dbReference>
<feature type="domain" description="Fumarate reductase/succinate dehydrogenase flavoprotein-like C-terminal" evidence="4">
    <location>
        <begin position="504"/>
        <end position="615"/>
    </location>
</feature>
<protein>
    <submittedName>
        <fullName evidence="5">FAD-dependent oxidoreductase</fullName>
    </submittedName>
    <submittedName>
        <fullName evidence="7">Succinate dehydrogenase/fumarate reductase flavoprotein subunit</fullName>
    </submittedName>
</protein>
<dbReference type="EMBL" id="PPTX01000019">
    <property type="protein sequence ID" value="RDB77106.1"/>
    <property type="molecule type" value="Genomic_DNA"/>
</dbReference>
<dbReference type="AlphaFoldDB" id="A0A369N216"/>
<dbReference type="SUPFAM" id="SSF51905">
    <property type="entry name" value="FAD/NAD(P)-binding domain"/>
    <property type="match status" value="1"/>
</dbReference>
<dbReference type="InterPro" id="IPR027477">
    <property type="entry name" value="Succ_DH/fumarate_Rdtase_cat_sf"/>
</dbReference>
<dbReference type="PANTHER" id="PTHR11632:SF51">
    <property type="entry name" value="SUCCINATE DEHYDROGENASE [UBIQUINONE] FLAVOPROTEIN SUBUNIT, MITOCHONDRIAL"/>
    <property type="match status" value="1"/>
</dbReference>
<dbReference type="InterPro" id="IPR030664">
    <property type="entry name" value="SdhA/FrdA/AprA"/>
</dbReference>
<dbReference type="PANTHER" id="PTHR11632">
    <property type="entry name" value="SUCCINATE DEHYDROGENASE 2 FLAVOPROTEIN SUBUNIT"/>
    <property type="match status" value="1"/>
</dbReference>